<dbReference type="EMBL" id="JAZDUA010000043">
    <property type="protein sequence ID" value="KAK7871161.1"/>
    <property type="molecule type" value="Genomic_DNA"/>
</dbReference>
<protein>
    <submittedName>
        <fullName evidence="2">Uncharacterized protein</fullName>
    </submittedName>
</protein>
<feature type="compositionally biased region" description="Basic and acidic residues" evidence="1">
    <location>
        <begin position="50"/>
        <end position="64"/>
    </location>
</feature>
<evidence type="ECO:0000256" key="1">
    <source>
        <dbReference type="SAM" id="MobiDB-lite"/>
    </source>
</evidence>
<name>A0AAN9VWG4_9ORTH</name>
<dbReference type="AlphaFoldDB" id="A0AAN9VWG4"/>
<evidence type="ECO:0000313" key="2">
    <source>
        <dbReference type="EMBL" id="KAK7871161.1"/>
    </source>
</evidence>
<keyword evidence="3" id="KW-1185">Reference proteome</keyword>
<proteinExistence type="predicted"/>
<gene>
    <name evidence="2" type="ORF">R5R35_002404</name>
</gene>
<evidence type="ECO:0000313" key="3">
    <source>
        <dbReference type="Proteomes" id="UP001378592"/>
    </source>
</evidence>
<feature type="region of interest" description="Disordered" evidence="1">
    <location>
        <begin position="1"/>
        <end position="71"/>
    </location>
</feature>
<comment type="caution">
    <text evidence="2">The sequence shown here is derived from an EMBL/GenBank/DDBJ whole genome shotgun (WGS) entry which is preliminary data.</text>
</comment>
<organism evidence="2 3">
    <name type="scientific">Gryllus longicercus</name>
    <dbReference type="NCBI Taxonomy" id="2509291"/>
    <lineage>
        <taxon>Eukaryota</taxon>
        <taxon>Metazoa</taxon>
        <taxon>Ecdysozoa</taxon>
        <taxon>Arthropoda</taxon>
        <taxon>Hexapoda</taxon>
        <taxon>Insecta</taxon>
        <taxon>Pterygota</taxon>
        <taxon>Neoptera</taxon>
        <taxon>Polyneoptera</taxon>
        <taxon>Orthoptera</taxon>
        <taxon>Ensifera</taxon>
        <taxon>Gryllidea</taxon>
        <taxon>Grylloidea</taxon>
        <taxon>Gryllidae</taxon>
        <taxon>Gryllinae</taxon>
        <taxon>Gryllus</taxon>
    </lineage>
</organism>
<reference evidence="2 3" key="1">
    <citation type="submission" date="2024-03" db="EMBL/GenBank/DDBJ databases">
        <title>The genome assembly and annotation of the cricket Gryllus longicercus Weissman &amp; Gray.</title>
        <authorList>
            <person name="Szrajer S."/>
            <person name="Gray D."/>
            <person name="Ylla G."/>
        </authorList>
    </citation>
    <scope>NUCLEOTIDE SEQUENCE [LARGE SCALE GENOMIC DNA]</scope>
    <source>
        <strain evidence="2">DAG 2021-001</strain>
        <tissue evidence="2">Whole body minus gut</tissue>
    </source>
</reference>
<sequence>MTSTPDATARSAGPEEEDGATIGDGEGKARGASSRSGARRMSARLRMGRRMREDRKGKKEREGEDASGCVLKQSGCSFPALKNLIEVTAGEDPHSLP</sequence>
<feature type="compositionally biased region" description="Basic residues" evidence="1">
    <location>
        <begin position="37"/>
        <end position="49"/>
    </location>
</feature>
<accession>A0AAN9VWG4</accession>
<dbReference type="Proteomes" id="UP001378592">
    <property type="component" value="Unassembled WGS sequence"/>
</dbReference>